<proteinExistence type="inferred from homology"/>
<dbReference type="Gene3D" id="6.20.190.10">
    <property type="entry name" value="Nutrient germinant receptor protein C, domain 1"/>
    <property type="match status" value="1"/>
</dbReference>
<keyword evidence="6" id="KW-0564">Palmitate</keyword>
<evidence type="ECO:0000313" key="11">
    <source>
        <dbReference type="Proteomes" id="UP001649381"/>
    </source>
</evidence>
<dbReference type="InterPro" id="IPR008844">
    <property type="entry name" value="Spore_GerAC-like"/>
</dbReference>
<dbReference type="NCBIfam" id="TIGR02887">
    <property type="entry name" value="spore_ger_x_C"/>
    <property type="match status" value="1"/>
</dbReference>
<dbReference type="InterPro" id="IPR038501">
    <property type="entry name" value="Spore_GerAC_C_sf"/>
</dbReference>
<gene>
    <name evidence="10" type="ORF">L2716_08010</name>
</gene>
<keyword evidence="4" id="KW-0732">Signal</keyword>
<sequence>MKMFRWSIIIIIFITPILSGCWNSRELNELSITTGLGIDKVDDQYLFTTQIINPGEVSKESNDERTTVTTTQETGDTLFEAWRKLTKTTSSKLYFSHVRVLVIGEELAEEGVSKILDVMLRDHEYRSDFFVLIAKDNKANDILSILTTMDQIPGDKLFQSLRSSSTAYGTTTEVQLDKFITDLVSTGKNLVVSGVFIVGDKEEGKYESKYKVINPEVYLKYGPLAVFKQDKLVEWMDDKESRGYNFSQGNIQSTLVNVPCIDGDGMVGVEIINTKAKISAEELNKQMQGSVNVKVNGNIMDSECKNPQALNDPKYMNQFQEKMNDTIEKEISASIKKAQESYKSDVFGFGSALHRQHPKVWKEVELKWQDVFPDMMVNVKVDSAIHNTGSISQSPEVGGG</sequence>
<keyword evidence="5" id="KW-0472">Membrane</keyword>
<keyword evidence="11" id="KW-1185">Reference proteome</keyword>
<protein>
    <submittedName>
        <fullName evidence="10">Ger(X)C family spore germination protein</fullName>
    </submittedName>
</protein>
<reference evidence="10 11" key="1">
    <citation type="submission" date="2022-01" db="EMBL/GenBank/DDBJ databases">
        <title>Alkalihalobacillus sp. EGI L200015, a novel bacterium isolated from a salt lake sediment.</title>
        <authorList>
            <person name="Gao L."/>
            <person name="Fang B.-Z."/>
            <person name="Li W.-J."/>
        </authorList>
    </citation>
    <scope>NUCLEOTIDE SEQUENCE [LARGE SCALE GENOMIC DNA]</scope>
    <source>
        <strain evidence="10 11">KCTC 12718</strain>
    </source>
</reference>
<evidence type="ECO:0000259" key="8">
    <source>
        <dbReference type="Pfam" id="PF05504"/>
    </source>
</evidence>
<keyword evidence="3" id="KW-0309">Germination</keyword>
<accession>A0ABS9GY24</accession>
<evidence type="ECO:0000256" key="6">
    <source>
        <dbReference type="ARBA" id="ARBA00023139"/>
    </source>
</evidence>
<evidence type="ECO:0000256" key="1">
    <source>
        <dbReference type="ARBA" id="ARBA00004635"/>
    </source>
</evidence>
<dbReference type="PANTHER" id="PTHR35789">
    <property type="entry name" value="SPORE GERMINATION PROTEIN B3"/>
    <property type="match status" value="1"/>
</dbReference>
<dbReference type="InterPro" id="IPR057336">
    <property type="entry name" value="GerAC_N"/>
</dbReference>
<evidence type="ECO:0000256" key="2">
    <source>
        <dbReference type="ARBA" id="ARBA00007886"/>
    </source>
</evidence>
<comment type="subcellular location">
    <subcellularLocation>
        <location evidence="1">Membrane</location>
        <topology evidence="1">Lipid-anchor</topology>
    </subcellularLocation>
</comment>
<dbReference type="PANTHER" id="PTHR35789:SF1">
    <property type="entry name" value="SPORE GERMINATION PROTEIN B3"/>
    <property type="match status" value="1"/>
</dbReference>
<evidence type="ECO:0000313" key="10">
    <source>
        <dbReference type="EMBL" id="MCF6137672.1"/>
    </source>
</evidence>
<dbReference type="Pfam" id="PF05504">
    <property type="entry name" value="Spore_GerAC"/>
    <property type="match status" value="1"/>
</dbReference>
<feature type="domain" description="Spore germination protein N-terminal" evidence="9">
    <location>
        <begin position="23"/>
        <end position="192"/>
    </location>
</feature>
<comment type="similarity">
    <text evidence="2">Belongs to the GerABKC lipoprotein family.</text>
</comment>
<evidence type="ECO:0000256" key="3">
    <source>
        <dbReference type="ARBA" id="ARBA00022544"/>
    </source>
</evidence>
<dbReference type="PROSITE" id="PS51257">
    <property type="entry name" value="PROKAR_LIPOPROTEIN"/>
    <property type="match status" value="1"/>
</dbReference>
<name>A0ABS9GY24_9BACL</name>
<evidence type="ECO:0000256" key="5">
    <source>
        <dbReference type="ARBA" id="ARBA00023136"/>
    </source>
</evidence>
<evidence type="ECO:0000256" key="4">
    <source>
        <dbReference type="ARBA" id="ARBA00022729"/>
    </source>
</evidence>
<feature type="domain" description="Spore germination GerAC-like C-terminal" evidence="8">
    <location>
        <begin position="224"/>
        <end position="389"/>
    </location>
</feature>
<evidence type="ECO:0000259" key="9">
    <source>
        <dbReference type="Pfam" id="PF25198"/>
    </source>
</evidence>
<organism evidence="10 11">
    <name type="scientific">Pseudalkalibacillus berkeleyi</name>
    <dbReference type="NCBI Taxonomy" id="1069813"/>
    <lineage>
        <taxon>Bacteria</taxon>
        <taxon>Bacillati</taxon>
        <taxon>Bacillota</taxon>
        <taxon>Bacilli</taxon>
        <taxon>Bacillales</taxon>
        <taxon>Fictibacillaceae</taxon>
        <taxon>Pseudalkalibacillus</taxon>
    </lineage>
</organism>
<dbReference type="EMBL" id="JAKIJS010000001">
    <property type="protein sequence ID" value="MCF6137672.1"/>
    <property type="molecule type" value="Genomic_DNA"/>
</dbReference>
<dbReference type="RefSeq" id="WP_236333455.1">
    <property type="nucleotide sequence ID" value="NZ_JAKIJS010000001.1"/>
</dbReference>
<dbReference type="Pfam" id="PF25198">
    <property type="entry name" value="Spore_GerAC_N"/>
    <property type="match status" value="1"/>
</dbReference>
<dbReference type="Proteomes" id="UP001649381">
    <property type="component" value="Unassembled WGS sequence"/>
</dbReference>
<comment type="caution">
    <text evidence="10">The sequence shown here is derived from an EMBL/GenBank/DDBJ whole genome shotgun (WGS) entry which is preliminary data.</text>
</comment>
<keyword evidence="7" id="KW-0449">Lipoprotein</keyword>
<dbReference type="Gene3D" id="3.30.300.210">
    <property type="entry name" value="Nutrient germinant receptor protein C, domain 3"/>
    <property type="match status" value="1"/>
</dbReference>
<evidence type="ECO:0000256" key="7">
    <source>
        <dbReference type="ARBA" id="ARBA00023288"/>
    </source>
</evidence>
<dbReference type="InterPro" id="IPR046953">
    <property type="entry name" value="Spore_GerAC-like_C"/>
</dbReference>